<protein>
    <submittedName>
        <fullName evidence="2">Uncharacterized protein</fullName>
    </submittedName>
</protein>
<feature type="region of interest" description="Disordered" evidence="1">
    <location>
        <begin position="384"/>
        <end position="523"/>
    </location>
</feature>
<dbReference type="KEGG" id="vg:56136122"/>
<keyword evidence="3" id="KW-1185">Reference proteome</keyword>
<evidence type="ECO:0000313" key="2">
    <source>
        <dbReference type="EMBL" id="QDH83647.1"/>
    </source>
</evidence>
<dbReference type="GeneID" id="56136122"/>
<name>A0A514CT38_9CAUD</name>
<dbReference type="RefSeq" id="YP_009903846.1">
    <property type="nucleotide sequence ID" value="NC_049849.1"/>
</dbReference>
<dbReference type="Proteomes" id="UP000320799">
    <property type="component" value="Segment"/>
</dbReference>
<evidence type="ECO:0000313" key="3">
    <source>
        <dbReference type="Proteomes" id="UP000320799"/>
    </source>
</evidence>
<feature type="compositionally biased region" description="Polar residues" evidence="1">
    <location>
        <begin position="436"/>
        <end position="488"/>
    </location>
</feature>
<evidence type="ECO:0000256" key="1">
    <source>
        <dbReference type="SAM" id="MobiDB-lite"/>
    </source>
</evidence>
<reference evidence="2 3" key="1">
    <citation type="submission" date="2019-06" db="EMBL/GenBank/DDBJ databases">
        <authorList>
            <person name="Kincaid V.D."/>
            <person name="Fuller A."/>
            <person name="Hodges K."/>
            <person name="Bansal M."/>
            <person name="Essig J."/>
            <person name="Johnson A."/>
        </authorList>
    </citation>
    <scope>NUCLEOTIDE SEQUENCE [LARGE SCALE GENOMIC DNA]</scope>
</reference>
<dbReference type="EMBL" id="MN094788">
    <property type="protein sequence ID" value="QDH83647.1"/>
    <property type="molecule type" value="Genomic_DNA"/>
</dbReference>
<feature type="compositionally biased region" description="Gly residues" evidence="1">
    <location>
        <begin position="413"/>
        <end position="428"/>
    </location>
</feature>
<feature type="region of interest" description="Disordered" evidence="1">
    <location>
        <begin position="160"/>
        <end position="190"/>
    </location>
</feature>
<proteinExistence type="predicted"/>
<accession>A0A514CT38</accession>
<organism evidence="2 3">
    <name type="scientific">Achromobacter phage Motura</name>
    <dbReference type="NCBI Taxonomy" id="2591403"/>
    <lineage>
        <taxon>Viruses</taxon>
        <taxon>Duplodnaviria</taxon>
        <taxon>Heunggongvirae</taxon>
        <taxon>Uroviricota</taxon>
        <taxon>Caudoviricetes</taxon>
        <taxon>Moturavirus</taxon>
        <taxon>Moturavirus motura</taxon>
    </lineage>
</organism>
<sequence>MPSFRTPYEQQQWNNLDKQSSQMFERLKKGQATSQDLKDAQSLVAQYSVLASTTFEEGVKAMYMSAEAAAKAASDERVANGGAPFDEVEFAVFIDETVTKIVKDEGVELALTVEDIIKSELTEQDDRTSSLLEEKIKQFQSDKRDELLDPETEQRMAELREKYSGSTEKVPDATALETTTTRASASAPVSQAFEAEVTDAAQSSMETDKKLRDLLDEYGNENWRDKHEEEKASIWWRKFQDFGGGKVKAAGKMGLGLIAASLGLIARTAMMELSGAEIWKKVESWFSLDSIKEMGSAAWEYISRKGRELADWISGQFKSAREKRDENAGVKDTDTEAVKELKIKLLQAETRAKEGYALHGNEELTEIDKKEVTRLKSALEQAIKDSQKAKGPLTDENGNPITLHADGSTTASSGGGGSGGGGGGGSTVGGMPATPGTASQTNPVEQAASSTVNNQVDMSQTAGSTTVNQDQTVTPGSTTQVSQDQNMTPAVSVPAPGSAPAESASPSRAAPQAGGAQTASLATIPNQSGMTDFLGMYNFGMFT</sequence>
<feature type="compositionally biased region" description="Low complexity" evidence="1">
    <location>
        <begin position="489"/>
        <end position="516"/>
    </location>
</feature>
<feature type="compositionally biased region" description="Polar residues" evidence="1">
    <location>
        <begin position="176"/>
        <end position="189"/>
    </location>
</feature>